<comment type="caution">
    <text evidence="1">The sequence shown here is derived from an EMBL/GenBank/DDBJ whole genome shotgun (WGS) entry which is preliminary data.</text>
</comment>
<gene>
    <name evidence="1" type="ORF">BJ875DRAFT_529547</name>
</gene>
<proteinExistence type="predicted"/>
<dbReference type="AlphaFoldDB" id="A0A9P8C639"/>
<sequence>MNYINSTPQAVPVSCSSTFSEEEWLMRWNGARVNRNDAVRALQEAFNATNGYWKTLEERIHAMMMKGKLGRHDMANFKQLMALRQRADRDRTVMLLMDLDQAHGNARCFRDCLEAVRIPLVGGTPSFLVQSGYIWGDGQNNIENSPALVRTTTDTRPTSNAFVQTAVTADTAQRSAPDVGDVSLGWVDDYTNIDYGPLGSRRYH</sequence>
<accession>A0A9P8C639</accession>
<name>A0A9P8C639_9HELO</name>
<protein>
    <submittedName>
        <fullName evidence="1">Uncharacterized protein</fullName>
    </submittedName>
</protein>
<dbReference type="EMBL" id="MU251437">
    <property type="protein sequence ID" value="KAG9235244.1"/>
    <property type="molecule type" value="Genomic_DNA"/>
</dbReference>
<organism evidence="1 2">
    <name type="scientific">Amylocarpus encephaloides</name>
    <dbReference type="NCBI Taxonomy" id="45428"/>
    <lineage>
        <taxon>Eukaryota</taxon>
        <taxon>Fungi</taxon>
        <taxon>Dikarya</taxon>
        <taxon>Ascomycota</taxon>
        <taxon>Pezizomycotina</taxon>
        <taxon>Leotiomycetes</taxon>
        <taxon>Helotiales</taxon>
        <taxon>Helotiales incertae sedis</taxon>
        <taxon>Amylocarpus</taxon>
    </lineage>
</organism>
<dbReference type="Proteomes" id="UP000824998">
    <property type="component" value="Unassembled WGS sequence"/>
</dbReference>
<evidence type="ECO:0000313" key="1">
    <source>
        <dbReference type="EMBL" id="KAG9235244.1"/>
    </source>
</evidence>
<keyword evidence="2" id="KW-1185">Reference proteome</keyword>
<reference evidence="1" key="1">
    <citation type="journal article" date="2021" name="IMA Fungus">
        <title>Genomic characterization of three marine fungi, including Emericellopsis atlantica sp. nov. with signatures of a generalist lifestyle and marine biomass degradation.</title>
        <authorList>
            <person name="Hagestad O.C."/>
            <person name="Hou L."/>
            <person name="Andersen J.H."/>
            <person name="Hansen E.H."/>
            <person name="Altermark B."/>
            <person name="Li C."/>
            <person name="Kuhnert E."/>
            <person name="Cox R.J."/>
            <person name="Crous P.W."/>
            <person name="Spatafora J.W."/>
            <person name="Lail K."/>
            <person name="Amirebrahimi M."/>
            <person name="Lipzen A."/>
            <person name="Pangilinan J."/>
            <person name="Andreopoulos W."/>
            <person name="Hayes R.D."/>
            <person name="Ng V."/>
            <person name="Grigoriev I.V."/>
            <person name="Jackson S.A."/>
            <person name="Sutton T.D.S."/>
            <person name="Dobson A.D.W."/>
            <person name="Rama T."/>
        </authorList>
    </citation>
    <scope>NUCLEOTIDE SEQUENCE</scope>
    <source>
        <strain evidence="1">TRa018bII</strain>
    </source>
</reference>
<evidence type="ECO:0000313" key="2">
    <source>
        <dbReference type="Proteomes" id="UP000824998"/>
    </source>
</evidence>